<dbReference type="SUPFAM" id="SSF53850">
    <property type="entry name" value="Periplasmic binding protein-like II"/>
    <property type="match status" value="1"/>
</dbReference>
<evidence type="ECO:0000259" key="5">
    <source>
        <dbReference type="PROSITE" id="PS50931"/>
    </source>
</evidence>
<dbReference type="CDD" id="cd08423">
    <property type="entry name" value="PBP2_LTTR_like_6"/>
    <property type="match status" value="1"/>
</dbReference>
<dbReference type="GO" id="GO:0003677">
    <property type="term" value="F:DNA binding"/>
    <property type="evidence" value="ECO:0007669"/>
    <property type="project" value="UniProtKB-KW"/>
</dbReference>
<dbReference type="RefSeq" id="WP_208113043.1">
    <property type="nucleotide sequence ID" value="NZ_SNYN01000002.1"/>
</dbReference>
<organism evidence="6 7">
    <name type="scientific">Actinorugispora endophytica</name>
    <dbReference type="NCBI Taxonomy" id="1605990"/>
    <lineage>
        <taxon>Bacteria</taxon>
        <taxon>Bacillati</taxon>
        <taxon>Actinomycetota</taxon>
        <taxon>Actinomycetes</taxon>
        <taxon>Streptosporangiales</taxon>
        <taxon>Nocardiopsidaceae</taxon>
        <taxon>Actinorugispora</taxon>
    </lineage>
</organism>
<dbReference type="SUPFAM" id="SSF46785">
    <property type="entry name" value="Winged helix' DNA-binding domain"/>
    <property type="match status" value="1"/>
</dbReference>
<dbReference type="Pfam" id="PF00126">
    <property type="entry name" value="HTH_1"/>
    <property type="match status" value="1"/>
</dbReference>
<proteinExistence type="inferred from homology"/>
<dbReference type="Gene3D" id="3.40.190.10">
    <property type="entry name" value="Periplasmic binding protein-like II"/>
    <property type="match status" value="2"/>
</dbReference>
<evidence type="ECO:0000256" key="4">
    <source>
        <dbReference type="ARBA" id="ARBA00023163"/>
    </source>
</evidence>
<keyword evidence="3 6" id="KW-0238">DNA-binding</keyword>
<evidence type="ECO:0000256" key="3">
    <source>
        <dbReference type="ARBA" id="ARBA00023125"/>
    </source>
</evidence>
<dbReference type="InterPro" id="IPR036390">
    <property type="entry name" value="WH_DNA-bd_sf"/>
</dbReference>
<feature type="domain" description="HTH lysR-type" evidence="5">
    <location>
        <begin position="7"/>
        <end position="64"/>
    </location>
</feature>
<dbReference type="PANTHER" id="PTHR30346:SF29">
    <property type="entry name" value="LYSR SUBSTRATE-BINDING"/>
    <property type="match status" value="1"/>
</dbReference>
<keyword evidence="2" id="KW-0805">Transcription regulation</keyword>
<dbReference type="GO" id="GO:0003700">
    <property type="term" value="F:DNA-binding transcription factor activity"/>
    <property type="evidence" value="ECO:0007669"/>
    <property type="project" value="InterPro"/>
</dbReference>
<accession>A0A4R6V5U8</accession>
<dbReference type="PANTHER" id="PTHR30346">
    <property type="entry name" value="TRANSCRIPTIONAL DUAL REGULATOR HCAR-RELATED"/>
    <property type="match status" value="1"/>
</dbReference>
<dbReference type="Gene3D" id="1.10.10.10">
    <property type="entry name" value="Winged helix-like DNA-binding domain superfamily/Winged helix DNA-binding domain"/>
    <property type="match status" value="1"/>
</dbReference>
<keyword evidence="7" id="KW-1185">Reference proteome</keyword>
<dbReference type="Proteomes" id="UP000295281">
    <property type="component" value="Unassembled WGS sequence"/>
</dbReference>
<gene>
    <name evidence="6" type="ORF">EV190_10247</name>
</gene>
<dbReference type="InterPro" id="IPR036388">
    <property type="entry name" value="WH-like_DNA-bd_sf"/>
</dbReference>
<name>A0A4R6V5U8_9ACTN</name>
<dbReference type="FunFam" id="1.10.10.10:FF:000001">
    <property type="entry name" value="LysR family transcriptional regulator"/>
    <property type="match status" value="1"/>
</dbReference>
<dbReference type="GO" id="GO:0032993">
    <property type="term" value="C:protein-DNA complex"/>
    <property type="evidence" value="ECO:0007669"/>
    <property type="project" value="TreeGrafter"/>
</dbReference>
<comment type="similarity">
    <text evidence="1">Belongs to the LysR transcriptional regulatory family.</text>
</comment>
<evidence type="ECO:0000313" key="6">
    <source>
        <dbReference type="EMBL" id="TDQ54215.1"/>
    </source>
</evidence>
<dbReference type="PROSITE" id="PS50931">
    <property type="entry name" value="HTH_LYSR"/>
    <property type="match status" value="1"/>
</dbReference>
<comment type="caution">
    <text evidence="6">The sequence shown here is derived from an EMBL/GenBank/DDBJ whole genome shotgun (WGS) entry which is preliminary data.</text>
</comment>
<dbReference type="InterPro" id="IPR005119">
    <property type="entry name" value="LysR_subst-bd"/>
</dbReference>
<reference evidence="6 7" key="1">
    <citation type="submission" date="2019-03" db="EMBL/GenBank/DDBJ databases">
        <title>Genomic Encyclopedia of Type Strains, Phase IV (KMG-IV): sequencing the most valuable type-strain genomes for metagenomic binning, comparative biology and taxonomic classification.</title>
        <authorList>
            <person name="Goeker M."/>
        </authorList>
    </citation>
    <scope>NUCLEOTIDE SEQUENCE [LARGE SCALE GENOMIC DNA]</scope>
    <source>
        <strain evidence="6 7">DSM 46770</strain>
    </source>
</reference>
<keyword evidence="4" id="KW-0804">Transcription</keyword>
<sequence length="303" mass="31848">MSDSHGLQVSWLRVFSAVARLGSFTAAARELGYTQSAVSRQVCALEGETGARLFDRLPRGVRLTEQGRSLLGHAEAVLDRLDAARRDLEALREAAVGRLRVGAFATANAALVPAAVSALRARHPGLDVTTREGLSARLAAALAAGDLDVAVLSAVSGEPPGGLDLRPLLDDAMFVALPRTHRFADRPRVRLADLAGEEWIAGRRDPEDTLMAAALHAGFRPRIRFVVAEWIAKQGFVAAGLGVTLVPALAAGVARPDLAVVPLHPDDVPPRAVYAATARGITPSPAAAAFLAALRDSAAVLRR</sequence>
<dbReference type="InterPro" id="IPR000847">
    <property type="entry name" value="LysR_HTH_N"/>
</dbReference>
<evidence type="ECO:0000256" key="2">
    <source>
        <dbReference type="ARBA" id="ARBA00023015"/>
    </source>
</evidence>
<dbReference type="Pfam" id="PF03466">
    <property type="entry name" value="LysR_substrate"/>
    <property type="match status" value="1"/>
</dbReference>
<dbReference type="AlphaFoldDB" id="A0A4R6V5U8"/>
<protein>
    <submittedName>
        <fullName evidence="6">DNA-binding transcriptional LysR family regulator</fullName>
    </submittedName>
</protein>
<dbReference type="EMBL" id="SNYN01000002">
    <property type="protein sequence ID" value="TDQ54215.1"/>
    <property type="molecule type" value="Genomic_DNA"/>
</dbReference>
<evidence type="ECO:0000256" key="1">
    <source>
        <dbReference type="ARBA" id="ARBA00009437"/>
    </source>
</evidence>
<evidence type="ECO:0000313" key="7">
    <source>
        <dbReference type="Proteomes" id="UP000295281"/>
    </source>
</evidence>
<dbReference type="PRINTS" id="PR00039">
    <property type="entry name" value="HTHLYSR"/>
</dbReference>